<feature type="transmembrane region" description="Helical" evidence="5">
    <location>
        <begin position="411"/>
        <end position="432"/>
    </location>
</feature>
<evidence type="ECO:0000256" key="3">
    <source>
        <dbReference type="ARBA" id="ARBA00022989"/>
    </source>
</evidence>
<feature type="transmembrane region" description="Helical" evidence="5">
    <location>
        <begin position="173"/>
        <end position="192"/>
    </location>
</feature>
<comment type="caution">
    <text evidence="6">The sequence shown here is derived from an EMBL/GenBank/DDBJ whole genome shotgun (WGS) entry which is preliminary data.</text>
</comment>
<feature type="transmembrane region" description="Helical" evidence="5">
    <location>
        <begin position="143"/>
        <end position="167"/>
    </location>
</feature>
<keyword evidence="3 5" id="KW-1133">Transmembrane helix</keyword>
<reference evidence="6 7" key="1">
    <citation type="submission" date="2018-02" db="EMBL/GenBank/DDBJ databases">
        <title>Comparative genomes isolates from brazilian mangrove.</title>
        <authorList>
            <person name="Araujo J.E."/>
            <person name="Taketani R.G."/>
            <person name="Silva M.C.P."/>
            <person name="Loureco M.V."/>
            <person name="Andreote F.D."/>
        </authorList>
    </citation>
    <scope>NUCLEOTIDE SEQUENCE [LARGE SCALE GENOMIC DNA]</scope>
    <source>
        <strain evidence="6 7">NAP PRIS-MGV</strain>
    </source>
</reference>
<sequence>MYLLENPVLQRELLVNLRTARAFLLLLAYQILLAAIVYFAWPQVERLDLSTDQESARRLFDLFFLGQFVLASLMAPSFASGTLTGEKERKTYEMLLASPLKPGAIVIGKLLASLAHLALLIFTSLPIVMLCLPLGGVSLYELLAAYAILMVAVATFGMISVACSSFFQRTASSLVVSYLLILPIALAGAFFWQMLGQDGSLRLVVLLMTVPLLALATIVLLSAYTAQTLLYPNDVGSEGKDVIDLDKEAREAVGLVIQRDQFPDRFFAPPKRTQLLEDNTNPVYDKEIHSEIFAQGTLMLRLVIQISMFLAIPLMAVCLYFKPQYAPLYMAYVILFNILVGPVFSAGSITSERERETLDLLLTTEISPWMILSGKLIAGFRVSSVLTGFLLWPLALACLMVPYYWTNWLSVVAYLSVVLITCVTTSMLALFCSVMFRKTSHSLMCTYLVIIALFCGTLAFDYFAQLAFTPVTNTSVVEYTPTDLEEQEKPATSPVVLLARQLTLASPFSALWDVPLEVDLDGATDNPGNWARFGVYMGLTIGANLILFGLMVWLFRTRWRVAY</sequence>
<feature type="transmembrane region" description="Helical" evidence="5">
    <location>
        <begin position="385"/>
        <end position="405"/>
    </location>
</feature>
<dbReference type="RefSeq" id="WP_105359386.1">
    <property type="nucleotide sequence ID" value="NZ_PUIB01000027.1"/>
</dbReference>
<feature type="transmembrane region" description="Helical" evidence="5">
    <location>
        <begin position="533"/>
        <end position="555"/>
    </location>
</feature>
<dbReference type="InterPro" id="IPR051328">
    <property type="entry name" value="T7SS_ABC-Transporter"/>
</dbReference>
<dbReference type="AlphaFoldDB" id="A0A2S8F6M9"/>
<organism evidence="6 7">
    <name type="scientific">Blastopirellula marina</name>
    <dbReference type="NCBI Taxonomy" id="124"/>
    <lineage>
        <taxon>Bacteria</taxon>
        <taxon>Pseudomonadati</taxon>
        <taxon>Planctomycetota</taxon>
        <taxon>Planctomycetia</taxon>
        <taxon>Pirellulales</taxon>
        <taxon>Pirellulaceae</taxon>
        <taxon>Blastopirellula</taxon>
    </lineage>
</organism>
<feature type="transmembrane region" description="Helical" evidence="5">
    <location>
        <begin position="328"/>
        <end position="348"/>
    </location>
</feature>
<feature type="transmembrane region" description="Helical" evidence="5">
    <location>
        <begin position="103"/>
        <end position="131"/>
    </location>
</feature>
<dbReference type="EMBL" id="PUIB01000027">
    <property type="protein sequence ID" value="PQO27805.1"/>
    <property type="molecule type" value="Genomic_DNA"/>
</dbReference>
<dbReference type="PANTHER" id="PTHR43077:SF10">
    <property type="entry name" value="TRANSPORT PERMEASE PROTEIN"/>
    <property type="match status" value="1"/>
</dbReference>
<feature type="transmembrane region" description="Helical" evidence="5">
    <location>
        <begin position="444"/>
        <end position="464"/>
    </location>
</feature>
<feature type="transmembrane region" description="Helical" evidence="5">
    <location>
        <begin position="302"/>
        <end position="321"/>
    </location>
</feature>
<name>A0A2S8F6M9_9BACT</name>
<evidence type="ECO:0000256" key="5">
    <source>
        <dbReference type="SAM" id="Phobius"/>
    </source>
</evidence>
<keyword evidence="4 5" id="KW-0472">Membrane</keyword>
<feature type="transmembrane region" description="Helical" evidence="5">
    <location>
        <begin position="204"/>
        <end position="224"/>
    </location>
</feature>
<evidence type="ECO:0000256" key="4">
    <source>
        <dbReference type="ARBA" id="ARBA00023136"/>
    </source>
</evidence>
<feature type="transmembrane region" description="Helical" evidence="5">
    <location>
        <begin position="62"/>
        <end position="83"/>
    </location>
</feature>
<dbReference type="GO" id="GO:0005886">
    <property type="term" value="C:plasma membrane"/>
    <property type="evidence" value="ECO:0007669"/>
    <property type="project" value="UniProtKB-SubCell"/>
</dbReference>
<evidence type="ECO:0000313" key="6">
    <source>
        <dbReference type="EMBL" id="PQO27805.1"/>
    </source>
</evidence>
<evidence type="ECO:0000256" key="2">
    <source>
        <dbReference type="ARBA" id="ARBA00022692"/>
    </source>
</evidence>
<gene>
    <name evidence="6" type="ORF">C5Y98_26955</name>
</gene>
<proteinExistence type="predicted"/>
<feature type="transmembrane region" description="Helical" evidence="5">
    <location>
        <begin position="20"/>
        <end position="41"/>
    </location>
</feature>
<comment type="subcellular location">
    <subcellularLocation>
        <location evidence="1">Membrane</location>
        <topology evidence="1">Multi-pass membrane protein</topology>
    </subcellularLocation>
</comment>
<keyword evidence="2 5" id="KW-0812">Transmembrane</keyword>
<evidence type="ECO:0000256" key="1">
    <source>
        <dbReference type="ARBA" id="ARBA00004141"/>
    </source>
</evidence>
<dbReference type="Pfam" id="PF12679">
    <property type="entry name" value="ABC2_membrane_2"/>
    <property type="match status" value="2"/>
</dbReference>
<dbReference type="GO" id="GO:0140359">
    <property type="term" value="F:ABC-type transporter activity"/>
    <property type="evidence" value="ECO:0007669"/>
    <property type="project" value="InterPro"/>
</dbReference>
<evidence type="ECO:0000313" key="7">
    <source>
        <dbReference type="Proteomes" id="UP000239388"/>
    </source>
</evidence>
<dbReference type="Proteomes" id="UP000239388">
    <property type="component" value="Unassembled WGS sequence"/>
</dbReference>
<protein>
    <submittedName>
        <fullName evidence="6">ABC transporter permease</fullName>
    </submittedName>
</protein>
<accession>A0A2S8F6M9</accession>
<dbReference type="PANTHER" id="PTHR43077">
    <property type="entry name" value="TRANSPORT PERMEASE YVFS-RELATED"/>
    <property type="match status" value="1"/>
</dbReference>
<dbReference type="OrthoDB" id="226946at2"/>